<evidence type="ECO:0000259" key="1">
    <source>
        <dbReference type="Pfam" id="PF07475"/>
    </source>
</evidence>
<proteinExistence type="predicted"/>
<dbReference type="Proteomes" id="UP000626844">
    <property type="component" value="Unassembled WGS sequence"/>
</dbReference>
<dbReference type="Gene3D" id="3.40.50.300">
    <property type="entry name" value="P-loop containing nucleotide triphosphate hydrolases"/>
    <property type="match status" value="1"/>
</dbReference>
<dbReference type="EMBL" id="JACXAI010000001">
    <property type="protein sequence ID" value="MBD1378843.1"/>
    <property type="molecule type" value="Genomic_DNA"/>
</dbReference>
<dbReference type="GO" id="GO:0006109">
    <property type="term" value="P:regulation of carbohydrate metabolic process"/>
    <property type="evidence" value="ECO:0007669"/>
    <property type="project" value="InterPro"/>
</dbReference>
<protein>
    <submittedName>
        <fullName evidence="2">Aldolase</fullName>
    </submittedName>
</protein>
<dbReference type="GO" id="GO:0000155">
    <property type="term" value="F:phosphorelay sensor kinase activity"/>
    <property type="evidence" value="ECO:0007669"/>
    <property type="project" value="InterPro"/>
</dbReference>
<dbReference type="RefSeq" id="WP_191154914.1">
    <property type="nucleotide sequence ID" value="NZ_JACXAI010000001.1"/>
</dbReference>
<name>A0A926RUR5_9BACI</name>
<keyword evidence="3" id="KW-1185">Reference proteome</keyword>
<sequence>MKVKTAYKIYHTFGFTIRSEMMFPELVIPDSKTKRDQIGEISVEEADLSKRWSELAGTNQSFIASGNSVLFRVPNTAVFCVEDGKRILYSPFIGVDENKLRLYILGSCMGILLMQRKILPLHGSVIKMNGKAIAIIGESGAGKSTLASAFIRYGYKLLTDDVIAVSFSNENLPMVTASYPQQKLWEESLNQFGMNVSQYRPLFERETKYAVPVRSNFYSEPLPLAGVFELIKTDKDQIGIQPINKLERLRTLYTHTYRNFLIPKLGLMNWHFQTAANLSNQIEMYQLQRPLTGFTAPQLVDLVLNTIKEEAKG</sequence>
<gene>
    <name evidence="2" type="ORF">IC621_01255</name>
</gene>
<dbReference type="GO" id="GO:0005524">
    <property type="term" value="F:ATP binding"/>
    <property type="evidence" value="ECO:0007669"/>
    <property type="project" value="InterPro"/>
</dbReference>
<dbReference type="InterPro" id="IPR011104">
    <property type="entry name" value="Hpr_kin/Pase_C"/>
</dbReference>
<comment type="caution">
    <text evidence="2">The sequence shown here is derived from an EMBL/GenBank/DDBJ whole genome shotgun (WGS) entry which is preliminary data.</text>
</comment>
<reference evidence="2" key="1">
    <citation type="submission" date="2020-09" db="EMBL/GenBank/DDBJ databases">
        <title>A novel bacterium of genus Bacillus, isolated from South China Sea.</title>
        <authorList>
            <person name="Huang H."/>
            <person name="Mo K."/>
            <person name="Hu Y."/>
        </authorList>
    </citation>
    <scope>NUCLEOTIDE SEQUENCE</scope>
    <source>
        <strain evidence="2">IB182487</strain>
    </source>
</reference>
<evidence type="ECO:0000313" key="3">
    <source>
        <dbReference type="Proteomes" id="UP000626844"/>
    </source>
</evidence>
<organism evidence="2 3">
    <name type="scientific">Metabacillus arenae</name>
    <dbReference type="NCBI Taxonomy" id="2771434"/>
    <lineage>
        <taxon>Bacteria</taxon>
        <taxon>Bacillati</taxon>
        <taxon>Bacillota</taxon>
        <taxon>Bacilli</taxon>
        <taxon>Bacillales</taxon>
        <taxon>Bacillaceae</taxon>
        <taxon>Metabacillus</taxon>
    </lineage>
</organism>
<dbReference type="InterPro" id="IPR027417">
    <property type="entry name" value="P-loop_NTPase"/>
</dbReference>
<feature type="domain" description="HPr kinase/phosphorylase C-terminal" evidence="1">
    <location>
        <begin position="121"/>
        <end position="171"/>
    </location>
</feature>
<dbReference type="Pfam" id="PF07475">
    <property type="entry name" value="Hpr_kinase_C"/>
    <property type="match status" value="1"/>
</dbReference>
<accession>A0A926RUR5</accession>
<dbReference type="SUPFAM" id="SSF53795">
    <property type="entry name" value="PEP carboxykinase-like"/>
    <property type="match status" value="1"/>
</dbReference>
<evidence type="ECO:0000313" key="2">
    <source>
        <dbReference type="EMBL" id="MBD1378843.1"/>
    </source>
</evidence>
<dbReference type="AlphaFoldDB" id="A0A926RUR5"/>